<feature type="region of interest" description="Disordered" evidence="1">
    <location>
        <begin position="165"/>
        <end position="192"/>
    </location>
</feature>
<feature type="compositionally biased region" description="Low complexity" evidence="1">
    <location>
        <begin position="549"/>
        <end position="564"/>
    </location>
</feature>
<feature type="transmembrane region" description="Helical" evidence="2">
    <location>
        <begin position="288"/>
        <end position="309"/>
    </location>
</feature>
<feature type="compositionally biased region" description="Low complexity" evidence="1">
    <location>
        <begin position="92"/>
        <end position="104"/>
    </location>
</feature>
<feature type="compositionally biased region" description="Low complexity" evidence="1">
    <location>
        <begin position="165"/>
        <end position="179"/>
    </location>
</feature>
<feature type="region of interest" description="Disordered" evidence="1">
    <location>
        <begin position="50"/>
        <end position="138"/>
    </location>
</feature>
<keyword evidence="2" id="KW-1133">Transmembrane helix</keyword>
<dbReference type="RefSeq" id="XP_052942158.1">
    <property type="nucleotide sequence ID" value="XM_053087998.1"/>
</dbReference>
<feature type="region of interest" description="Disordered" evidence="1">
    <location>
        <begin position="317"/>
        <end position="629"/>
    </location>
</feature>
<feature type="compositionally biased region" description="Acidic residues" evidence="1">
    <location>
        <begin position="758"/>
        <end position="768"/>
    </location>
</feature>
<organism evidence="3 4">
    <name type="scientific">Dioszegia hungarica</name>
    <dbReference type="NCBI Taxonomy" id="4972"/>
    <lineage>
        <taxon>Eukaryota</taxon>
        <taxon>Fungi</taxon>
        <taxon>Dikarya</taxon>
        <taxon>Basidiomycota</taxon>
        <taxon>Agaricomycotina</taxon>
        <taxon>Tremellomycetes</taxon>
        <taxon>Tremellales</taxon>
        <taxon>Bulleribasidiaceae</taxon>
        <taxon>Dioszegia</taxon>
    </lineage>
</organism>
<feature type="compositionally biased region" description="Basic residues" evidence="1">
    <location>
        <begin position="378"/>
        <end position="394"/>
    </location>
</feature>
<evidence type="ECO:0000313" key="4">
    <source>
        <dbReference type="Proteomes" id="UP001164286"/>
    </source>
</evidence>
<proteinExistence type="predicted"/>
<feature type="compositionally biased region" description="Basic residues" evidence="1">
    <location>
        <begin position="82"/>
        <end position="91"/>
    </location>
</feature>
<reference evidence="3" key="1">
    <citation type="journal article" date="2022" name="G3 (Bethesda)">
        <title>High quality genome of the basidiomycete yeast Dioszegia hungarica PDD-24b-2 isolated from cloud water.</title>
        <authorList>
            <person name="Jarrige D."/>
            <person name="Haridas S."/>
            <person name="Bleykasten-Grosshans C."/>
            <person name="Joly M."/>
            <person name="Nadalig T."/>
            <person name="Sancelme M."/>
            <person name="Vuilleumier S."/>
            <person name="Grigoriev I.V."/>
            <person name="Amato P."/>
            <person name="Bringel F."/>
        </authorList>
    </citation>
    <scope>NUCLEOTIDE SEQUENCE</scope>
    <source>
        <strain evidence="3">PDD-24b-2</strain>
    </source>
</reference>
<feature type="compositionally biased region" description="Low complexity" evidence="1">
    <location>
        <begin position="487"/>
        <end position="496"/>
    </location>
</feature>
<feature type="compositionally biased region" description="Basic residues" evidence="1">
    <location>
        <begin position="317"/>
        <end position="329"/>
    </location>
</feature>
<feature type="compositionally biased region" description="Polar residues" evidence="1">
    <location>
        <begin position="433"/>
        <end position="466"/>
    </location>
</feature>
<feature type="compositionally biased region" description="Acidic residues" evidence="1">
    <location>
        <begin position="60"/>
        <end position="69"/>
    </location>
</feature>
<feature type="compositionally biased region" description="Low complexity" evidence="1">
    <location>
        <begin position="514"/>
        <end position="528"/>
    </location>
</feature>
<evidence type="ECO:0000313" key="3">
    <source>
        <dbReference type="EMBL" id="KAI9632381.1"/>
    </source>
</evidence>
<gene>
    <name evidence="3" type="ORF">MKK02DRAFT_30210</name>
</gene>
<keyword evidence="2" id="KW-0812">Transmembrane</keyword>
<evidence type="ECO:0008006" key="5">
    <source>
        <dbReference type="Google" id="ProtNLM"/>
    </source>
</evidence>
<feature type="region of interest" description="Disordered" evidence="1">
    <location>
        <begin position="692"/>
        <end position="813"/>
    </location>
</feature>
<evidence type="ECO:0000256" key="2">
    <source>
        <dbReference type="SAM" id="Phobius"/>
    </source>
</evidence>
<accession>A0AA38H4B0</accession>
<dbReference type="EMBL" id="JAKWFO010000014">
    <property type="protein sequence ID" value="KAI9632381.1"/>
    <property type="molecule type" value="Genomic_DNA"/>
</dbReference>
<keyword evidence="4" id="KW-1185">Reference proteome</keyword>
<dbReference type="Proteomes" id="UP001164286">
    <property type="component" value="Unassembled WGS sequence"/>
</dbReference>
<dbReference type="AlphaFoldDB" id="A0AA38H4B0"/>
<protein>
    <recommendedName>
        <fullName evidence="5">Transmembrane protein</fullName>
    </recommendedName>
</protein>
<feature type="compositionally biased region" description="Basic and acidic residues" evidence="1">
    <location>
        <begin position="583"/>
        <end position="599"/>
    </location>
</feature>
<dbReference type="GeneID" id="77727203"/>
<sequence>MGTIRMREIIPPDWGAGPGARGVAIVPRTAGWREGEAGPSDYARRAWVAGKRSREREIWEGDLEEEEEQGVWSGGKGELRRTTPRARRPSRRSSISSTSTSSSSLNEEEDADIPPRPISDQSGYGDRPITIPKSRTRNCPSPTSLLPLFFLPLLPVALAAPPVYTRPPSSALSRPTLLPRPTPKRNHLVPPPDRREVQYITSAAPPTSLPTELVSVDETLLPYIVSRGPDGLYTKVNDGWKLYGRQSGDMPIFAPDEPSTTQTWAIEEALPPGWGVQSTRTDFYRVPLIVIASCIISVGIVVSIIIIAFKRKKAHRRAKRRAERQRRKALAAAGLSEEGVNDSRNEANLREKLDDLQRQHRAKRKSESGVVSSPSARSKVRSWRAGMLRRRKGKGGGDGDDAGGGGAEGMIEEKDEGDLGPVVQRGSDETDRSTPTVPSQEGDQSGSDGLGSRGNTISSDETSAVSNLPAVSETADPNAPSTDPAQTTSGAGTTTTPYFPPAYRPASVRSLVIATSGPSAGSSSRAPASSPPPLLPATEKVHAPGYYPAPATAEGEAALAVASRADGKARMPAPPPDSEDEEHTGHVATDDKRVLERLRMAGTAPPALGEEEGESGPSAPGVEVDQDGFERMPALHLQAPEDEAVGQSSYVLASAIDPARHHPALPAPPALRPSFGRSYSVEREVREQLDELNLLPSAPPGSHGQAMGSAPVLAHAEEEVAAPSAPPMLDDGEEDLEDHEAERPGAGVSASAPPLPQDGEEEREEEILQADVAAGAEQDGPSGAAGQAGEEEAGRRPSEAPSEPRVFLPRYEP</sequence>
<evidence type="ECO:0000256" key="1">
    <source>
        <dbReference type="SAM" id="MobiDB-lite"/>
    </source>
</evidence>
<keyword evidence="2" id="KW-0472">Membrane</keyword>
<comment type="caution">
    <text evidence="3">The sequence shown here is derived from an EMBL/GenBank/DDBJ whole genome shotgun (WGS) entry which is preliminary data.</text>
</comment>
<feature type="compositionally biased region" description="Acidic residues" evidence="1">
    <location>
        <begin position="730"/>
        <end position="739"/>
    </location>
</feature>
<name>A0AA38H4B0_9TREE</name>
<feature type="compositionally biased region" description="Basic and acidic residues" evidence="1">
    <location>
        <begin position="341"/>
        <end position="358"/>
    </location>
</feature>